<evidence type="ECO:0000256" key="2">
    <source>
        <dbReference type="ARBA" id="ARBA00022857"/>
    </source>
</evidence>
<reference evidence="5 6" key="1">
    <citation type="submission" date="2013-03" db="EMBL/GenBank/DDBJ databases">
        <title>The Genome Sequence of Cladophialophora psammophila CBS 110553.</title>
        <authorList>
            <consortium name="The Broad Institute Genomics Platform"/>
            <person name="Cuomo C."/>
            <person name="de Hoog S."/>
            <person name="Gorbushina A."/>
            <person name="Walker B."/>
            <person name="Young S.K."/>
            <person name="Zeng Q."/>
            <person name="Gargeya S."/>
            <person name="Fitzgerald M."/>
            <person name="Haas B."/>
            <person name="Abouelleil A."/>
            <person name="Allen A.W."/>
            <person name="Alvarado L."/>
            <person name="Arachchi H.M."/>
            <person name="Berlin A.M."/>
            <person name="Chapman S.B."/>
            <person name="Gainer-Dewar J."/>
            <person name="Goldberg J."/>
            <person name="Griggs A."/>
            <person name="Gujja S."/>
            <person name="Hansen M."/>
            <person name="Howarth C."/>
            <person name="Imamovic A."/>
            <person name="Ireland A."/>
            <person name="Larimer J."/>
            <person name="McCowan C."/>
            <person name="Murphy C."/>
            <person name="Pearson M."/>
            <person name="Poon T.W."/>
            <person name="Priest M."/>
            <person name="Roberts A."/>
            <person name="Saif S."/>
            <person name="Shea T."/>
            <person name="Sisk P."/>
            <person name="Sykes S."/>
            <person name="Wortman J."/>
            <person name="Nusbaum C."/>
            <person name="Birren B."/>
        </authorList>
    </citation>
    <scope>NUCLEOTIDE SEQUENCE [LARGE SCALE GENOMIC DNA]</scope>
    <source>
        <strain evidence="5 6">CBS 110553</strain>
    </source>
</reference>
<dbReference type="Proteomes" id="UP000019471">
    <property type="component" value="Unassembled WGS sequence"/>
</dbReference>
<keyword evidence="6" id="KW-1185">Reference proteome</keyword>
<dbReference type="OrthoDB" id="10000533at2759"/>
<evidence type="ECO:0000256" key="3">
    <source>
        <dbReference type="ARBA" id="ARBA00023002"/>
    </source>
</evidence>
<comment type="caution">
    <text evidence="5">The sequence shown here is derived from an EMBL/GenBank/DDBJ whole genome shotgun (WGS) entry which is preliminary data.</text>
</comment>
<organism evidence="5 6">
    <name type="scientific">Cladophialophora psammophila CBS 110553</name>
    <dbReference type="NCBI Taxonomy" id="1182543"/>
    <lineage>
        <taxon>Eukaryota</taxon>
        <taxon>Fungi</taxon>
        <taxon>Dikarya</taxon>
        <taxon>Ascomycota</taxon>
        <taxon>Pezizomycotina</taxon>
        <taxon>Eurotiomycetes</taxon>
        <taxon>Chaetothyriomycetidae</taxon>
        <taxon>Chaetothyriales</taxon>
        <taxon>Herpotrichiellaceae</taxon>
        <taxon>Cladophialophora</taxon>
    </lineage>
</organism>
<accession>W9WED7</accession>
<dbReference type="InterPro" id="IPR051609">
    <property type="entry name" value="NmrA/Isoflavone_reductase-like"/>
</dbReference>
<dbReference type="eggNOG" id="ENOG502SIXU">
    <property type="taxonomic scope" value="Eukaryota"/>
</dbReference>
<evidence type="ECO:0000259" key="4">
    <source>
        <dbReference type="Pfam" id="PF05368"/>
    </source>
</evidence>
<dbReference type="SUPFAM" id="SSF51735">
    <property type="entry name" value="NAD(P)-binding Rossmann-fold domains"/>
    <property type="match status" value="1"/>
</dbReference>
<dbReference type="Gene3D" id="3.90.25.10">
    <property type="entry name" value="UDP-galactose 4-epimerase, domain 1"/>
    <property type="match status" value="1"/>
</dbReference>
<dbReference type="PANTHER" id="PTHR47706">
    <property type="entry name" value="NMRA-LIKE FAMILY PROTEIN"/>
    <property type="match status" value="1"/>
</dbReference>
<dbReference type="HOGENOM" id="CLU_044876_0_0_1"/>
<dbReference type="EMBL" id="AMGX01000020">
    <property type="protein sequence ID" value="EXJ66482.1"/>
    <property type="molecule type" value="Genomic_DNA"/>
</dbReference>
<dbReference type="GeneID" id="19195327"/>
<sequence length="331" mass="36991">MVVVAVAGGLGDVGRTIVEEIHRSQRHQVYVLTRQKAPGSPSRNVPECFPSVLEVDYSSRTALSEVLAKYNVDTVISTLNLHWPGADDAQLNLIQAAAECGTVTRFLPSEFNIDYNAPEEDMPYPPRVKYLQAVEELRRNTTLTFTLVRNGFFMDYLGLPFAETHLHPLYCILDISAGKAVIPGDGNCHVVFTHTRDVAKFVNELLDLPAHQWPKESAIIGERITLNELVEAAERCTGRRFHKTHDEVSAIRKGATTELPSNNPCYSYFPGGKEELDGICCTQMIGMVAGVFDIKGTELNKLFPHVQTIRLEHFLRTCWEKAGENNVHRAE</sequence>
<dbReference type="GO" id="GO:0016491">
    <property type="term" value="F:oxidoreductase activity"/>
    <property type="evidence" value="ECO:0007669"/>
    <property type="project" value="UniProtKB-KW"/>
</dbReference>
<evidence type="ECO:0000256" key="1">
    <source>
        <dbReference type="ARBA" id="ARBA00005725"/>
    </source>
</evidence>
<dbReference type="InterPro" id="IPR036291">
    <property type="entry name" value="NAD(P)-bd_dom_sf"/>
</dbReference>
<protein>
    <recommendedName>
        <fullName evidence="4">NmrA-like domain-containing protein</fullName>
    </recommendedName>
</protein>
<dbReference type="AlphaFoldDB" id="W9WED7"/>
<keyword evidence="2" id="KW-0521">NADP</keyword>
<gene>
    <name evidence="5" type="ORF">A1O5_10634</name>
</gene>
<comment type="similarity">
    <text evidence="1">Belongs to the NmrA-type oxidoreductase family. Isoflavone reductase subfamily.</text>
</comment>
<name>W9WED7_9EURO</name>
<dbReference type="RefSeq" id="XP_007749400.1">
    <property type="nucleotide sequence ID" value="XM_007751210.1"/>
</dbReference>
<dbReference type="Gene3D" id="3.40.50.720">
    <property type="entry name" value="NAD(P)-binding Rossmann-like Domain"/>
    <property type="match status" value="1"/>
</dbReference>
<evidence type="ECO:0000313" key="5">
    <source>
        <dbReference type="EMBL" id="EXJ66482.1"/>
    </source>
</evidence>
<proteinExistence type="inferred from homology"/>
<evidence type="ECO:0000313" key="6">
    <source>
        <dbReference type="Proteomes" id="UP000019471"/>
    </source>
</evidence>
<keyword evidence="3" id="KW-0560">Oxidoreductase</keyword>
<dbReference type="InterPro" id="IPR008030">
    <property type="entry name" value="NmrA-like"/>
</dbReference>
<dbReference type="Pfam" id="PF05368">
    <property type="entry name" value="NmrA"/>
    <property type="match status" value="1"/>
</dbReference>
<dbReference type="PANTHER" id="PTHR47706:SF4">
    <property type="entry name" value="NMRA-LIKE DOMAIN-CONTAINING PROTEIN"/>
    <property type="match status" value="1"/>
</dbReference>
<feature type="domain" description="NmrA-like" evidence="4">
    <location>
        <begin position="4"/>
        <end position="249"/>
    </location>
</feature>